<dbReference type="Proteomes" id="UP000307720">
    <property type="component" value="Unassembled WGS sequence"/>
</dbReference>
<protein>
    <submittedName>
        <fullName evidence="1">Uncharacterized protein</fullName>
    </submittedName>
</protein>
<evidence type="ECO:0000313" key="1">
    <source>
        <dbReference type="EMBL" id="TGX98396.1"/>
    </source>
</evidence>
<reference evidence="1" key="1">
    <citation type="submission" date="2019-04" db="EMBL/GenBank/DDBJ databases">
        <title>Microbes associate with the intestines of laboratory mice.</title>
        <authorList>
            <person name="Navarre W."/>
            <person name="Wong E."/>
            <person name="Huang K."/>
            <person name="Tropini C."/>
            <person name="Ng K."/>
            <person name="Yu B."/>
        </authorList>
    </citation>
    <scope>NUCLEOTIDE SEQUENCE</scope>
    <source>
        <strain evidence="1">NM72_1-8</strain>
    </source>
</reference>
<evidence type="ECO:0000313" key="2">
    <source>
        <dbReference type="Proteomes" id="UP000307720"/>
    </source>
</evidence>
<proteinExistence type="predicted"/>
<name>A0AC61R043_9FIRM</name>
<organism evidence="1 2">
    <name type="scientific">Hominisplanchenecus murintestinalis</name>
    <dbReference type="NCBI Taxonomy" id="2941517"/>
    <lineage>
        <taxon>Bacteria</taxon>
        <taxon>Bacillati</taxon>
        <taxon>Bacillota</taxon>
        <taxon>Clostridia</taxon>
        <taxon>Lachnospirales</taxon>
        <taxon>Lachnospiraceae</taxon>
        <taxon>Hominisplanchenecus</taxon>
    </lineage>
</organism>
<comment type="caution">
    <text evidence="1">The sequence shown here is derived from an EMBL/GenBank/DDBJ whole genome shotgun (WGS) entry which is preliminary data.</text>
</comment>
<sequence length="240" mass="25242">MKQIKTLLTAVCLCIFLSVPMTAFAAPEPEPATWTESMEGKPADAGEDVGSANYERVSEAKQETGTSPEAGEKKGTKQEAETGQAEAKTQAAMKSSGTLRIQNAAAGTGERLSGAVFAVYEKDGAKAGEVTLQEGTASLSLPAGDYYLKQRKAPSGYGVEPARIVFAISKGEITLAEVTSEIDLTNVNPQDIIPKTGQTPPVRAYALSILCFAAALLCAVKLHRMDGGNRKKGGARSWQS</sequence>
<keyword evidence="2" id="KW-1185">Reference proteome</keyword>
<gene>
    <name evidence="1" type="ORF">E5357_09265</name>
</gene>
<dbReference type="EMBL" id="SRZB01000018">
    <property type="protein sequence ID" value="TGX98396.1"/>
    <property type="molecule type" value="Genomic_DNA"/>
</dbReference>
<accession>A0AC61R043</accession>